<dbReference type="InterPro" id="IPR050409">
    <property type="entry name" value="E3_ubiq-protein_ligase"/>
</dbReference>
<dbReference type="InterPro" id="IPR058738">
    <property type="entry name" value="PH-like_AREL1"/>
</dbReference>
<dbReference type="GO" id="GO:0009966">
    <property type="term" value="P:regulation of signal transduction"/>
    <property type="evidence" value="ECO:0007669"/>
    <property type="project" value="UniProtKB-ARBA"/>
</dbReference>
<dbReference type="SUPFAM" id="SSF56204">
    <property type="entry name" value="Hect, E3 ligase catalytic domain"/>
    <property type="match status" value="1"/>
</dbReference>
<dbReference type="GO" id="GO:0043066">
    <property type="term" value="P:negative regulation of apoptotic process"/>
    <property type="evidence" value="ECO:0007669"/>
    <property type="project" value="TreeGrafter"/>
</dbReference>
<evidence type="ECO:0000256" key="4">
    <source>
        <dbReference type="ARBA" id="ARBA00022679"/>
    </source>
</evidence>
<dbReference type="GO" id="GO:0000209">
    <property type="term" value="P:protein polyubiquitination"/>
    <property type="evidence" value="ECO:0007669"/>
    <property type="project" value="TreeGrafter"/>
</dbReference>
<dbReference type="PROSITE" id="PS50237">
    <property type="entry name" value="HECT"/>
    <property type="match status" value="1"/>
</dbReference>
<gene>
    <name evidence="8" type="ORF">g.9118</name>
</gene>
<dbReference type="Gene3D" id="3.30.2410.10">
    <property type="entry name" value="Hect, E3 ligase catalytic domain"/>
    <property type="match status" value="1"/>
</dbReference>
<feature type="active site" description="Glycyl thioester intermediate" evidence="6">
    <location>
        <position position="555"/>
    </location>
</feature>
<protein>
    <recommendedName>
        <fullName evidence="3">HECT-type E3 ubiquitin transferase</fullName>
        <ecNumber evidence="3">2.3.2.26</ecNumber>
    </recommendedName>
</protein>
<dbReference type="InterPro" id="IPR000569">
    <property type="entry name" value="HECT_dom"/>
</dbReference>
<evidence type="ECO:0000256" key="3">
    <source>
        <dbReference type="ARBA" id="ARBA00012485"/>
    </source>
</evidence>
<evidence type="ECO:0000256" key="5">
    <source>
        <dbReference type="ARBA" id="ARBA00022786"/>
    </source>
</evidence>
<evidence type="ECO:0000256" key="2">
    <source>
        <dbReference type="ARBA" id="ARBA00004906"/>
    </source>
</evidence>
<dbReference type="Pfam" id="PF00632">
    <property type="entry name" value="HECT"/>
    <property type="match status" value="1"/>
</dbReference>
<reference evidence="8" key="1">
    <citation type="submission" date="2015-12" db="EMBL/GenBank/DDBJ databases">
        <title>De novo transcriptome assembly of four potential Pierce s Disease insect vectors from Arizona vineyards.</title>
        <authorList>
            <person name="Tassone E.E."/>
        </authorList>
    </citation>
    <scope>NUCLEOTIDE SEQUENCE</scope>
</reference>
<organism evidence="8">
    <name type="scientific">Clastoptera arizonana</name>
    <name type="common">Arizona spittle bug</name>
    <dbReference type="NCBI Taxonomy" id="38151"/>
    <lineage>
        <taxon>Eukaryota</taxon>
        <taxon>Metazoa</taxon>
        <taxon>Ecdysozoa</taxon>
        <taxon>Arthropoda</taxon>
        <taxon>Hexapoda</taxon>
        <taxon>Insecta</taxon>
        <taxon>Pterygota</taxon>
        <taxon>Neoptera</taxon>
        <taxon>Paraneoptera</taxon>
        <taxon>Hemiptera</taxon>
        <taxon>Auchenorrhyncha</taxon>
        <taxon>Cercopoidea</taxon>
        <taxon>Clastopteridae</taxon>
        <taxon>Clastoptera</taxon>
    </lineage>
</organism>
<dbReference type="GO" id="GO:0006511">
    <property type="term" value="P:ubiquitin-dependent protein catabolic process"/>
    <property type="evidence" value="ECO:0007669"/>
    <property type="project" value="TreeGrafter"/>
</dbReference>
<dbReference type="FunFam" id="3.30.2160.10:FF:000008">
    <property type="entry name" value="Apoptosis-resistant E3 ubiquitin protein ligase 1"/>
    <property type="match status" value="1"/>
</dbReference>
<dbReference type="Gene3D" id="3.30.2160.10">
    <property type="entry name" value="Hect, E3 ligase catalytic domain"/>
    <property type="match status" value="1"/>
</dbReference>
<keyword evidence="5 6" id="KW-0833">Ubl conjugation pathway</keyword>
<proteinExistence type="predicted"/>
<dbReference type="Pfam" id="PF25916">
    <property type="entry name" value="AREL1_PH-like"/>
    <property type="match status" value="1"/>
</dbReference>
<dbReference type="EC" id="2.3.2.26" evidence="3"/>
<dbReference type="PANTHER" id="PTHR11254:SF340">
    <property type="entry name" value="APOPTOSIS-RESISTANT E3 UBIQUITIN PROTEIN LIGASE 1"/>
    <property type="match status" value="1"/>
</dbReference>
<dbReference type="PANTHER" id="PTHR11254">
    <property type="entry name" value="HECT DOMAIN UBIQUITIN-PROTEIN LIGASE"/>
    <property type="match status" value="1"/>
</dbReference>
<dbReference type="EMBL" id="GEDC01016189">
    <property type="protein sequence ID" value="JAS21109.1"/>
    <property type="molecule type" value="Transcribed_RNA"/>
</dbReference>
<evidence type="ECO:0000256" key="6">
    <source>
        <dbReference type="PROSITE-ProRule" id="PRU00104"/>
    </source>
</evidence>
<evidence type="ECO:0000256" key="1">
    <source>
        <dbReference type="ARBA" id="ARBA00000885"/>
    </source>
</evidence>
<dbReference type="GO" id="GO:0005829">
    <property type="term" value="C:cytosol"/>
    <property type="evidence" value="ECO:0007669"/>
    <property type="project" value="TreeGrafter"/>
</dbReference>
<keyword evidence="4" id="KW-0808">Transferase</keyword>
<sequence length="588" mass="67698">MNLTTCVILDQRTILSLVTLYILAKSVQQTLKFLESLITWIMTVQVFVLNSQFFFQNEGCFKAKVAYAGITLHNGDFDCIVLTSSDAAMVHKNVRNHNICYEARLLSLQGERLSKPRKVLVYVSPKQLTIKEFLLRFIPKRLVTFRLCPSTKFHFTTDNKPTPLPAFVIDDGCQPKVELMAKDRNVIAATFTHFLLKNIGGSETFKDKQEFFYHEVRRFHHKHYHEKLAMKVNRDKLLESSLKATKGFSVSDWCRNFEITFQGEQGVDWGGLRREWFQLVCAALFDPKNQLFTGFTENHQALVHPNTKRPPYLKLKHFEFAGRVVGKCLYESALGGGYRQLVRARFTRSFLAQLIGLRVHYKYFEQDDPDLYLSKVKYILEHDVEDMDLYFVEEDYDQSGQLIKIVELVPNGAKLRVHNASKHQYLDALAQYRLSTSLKDEIECFLRGLNDLIPDNLLSIFDENELELLLCGTGEYSVADFRSHHIINGSSPEFRRILDWFWTAVTNFTVEEMARLLQFTTGSSQLPPGGFKELSPRFQLTPAPTFGNLPTAHTCFNQLCLPDYDSYEQFEKALLLAISEGTEGFGMI</sequence>
<dbReference type="CDD" id="cd00078">
    <property type="entry name" value="HECTc"/>
    <property type="match status" value="1"/>
</dbReference>
<comment type="pathway">
    <text evidence="2">Protein modification; protein ubiquitination.</text>
</comment>
<dbReference type="AlphaFoldDB" id="A0A1B6D602"/>
<comment type="catalytic activity">
    <reaction evidence="1">
        <text>S-ubiquitinyl-[E2 ubiquitin-conjugating enzyme]-L-cysteine + [acceptor protein]-L-lysine = [E2 ubiquitin-conjugating enzyme]-L-cysteine + N(6)-ubiquitinyl-[acceptor protein]-L-lysine.</text>
        <dbReference type="EC" id="2.3.2.26"/>
    </reaction>
</comment>
<dbReference type="SMART" id="SM00119">
    <property type="entry name" value="HECTc"/>
    <property type="match status" value="1"/>
</dbReference>
<feature type="domain" description="HECT" evidence="7">
    <location>
        <begin position="238"/>
        <end position="588"/>
    </location>
</feature>
<dbReference type="InterPro" id="IPR035983">
    <property type="entry name" value="Hect_E3_ubiquitin_ligase"/>
</dbReference>
<dbReference type="GO" id="GO:0061630">
    <property type="term" value="F:ubiquitin protein ligase activity"/>
    <property type="evidence" value="ECO:0007669"/>
    <property type="project" value="UniProtKB-EC"/>
</dbReference>
<dbReference type="FunFam" id="3.30.2410.10:FF:000013">
    <property type="entry name" value="Apoptosis-resistant E3 ubiquitin protein ligase 1"/>
    <property type="match status" value="1"/>
</dbReference>
<dbReference type="Gene3D" id="3.90.1750.10">
    <property type="entry name" value="Hect, E3 ligase catalytic domains"/>
    <property type="match status" value="1"/>
</dbReference>
<evidence type="ECO:0000313" key="8">
    <source>
        <dbReference type="EMBL" id="JAS21109.1"/>
    </source>
</evidence>
<name>A0A1B6D602_9HEMI</name>
<evidence type="ECO:0000259" key="7">
    <source>
        <dbReference type="PROSITE" id="PS50237"/>
    </source>
</evidence>
<accession>A0A1B6D602</accession>